<reference evidence="3" key="2">
    <citation type="submission" date="2021-07" db="EMBL/GenBank/DDBJ databases">
        <authorList>
            <consortium name="NCBI Pathogen Detection Project"/>
        </authorList>
    </citation>
    <scope>NUCLEOTIDE SEQUENCE</scope>
    <source>
        <strain evidence="3">91871</strain>
    </source>
</reference>
<dbReference type="EMBL" id="DAESCB010000004">
    <property type="protein sequence ID" value="HBH7041848.1"/>
    <property type="molecule type" value="Genomic_DNA"/>
</dbReference>
<name>A0A9P3Z402_CITFR</name>
<dbReference type="AlphaFoldDB" id="A0A9P3Z402"/>
<protein>
    <submittedName>
        <fullName evidence="3">DUF3696 domain-containing protein</fullName>
    </submittedName>
</protein>
<dbReference type="Proteomes" id="UP000885148">
    <property type="component" value="Unassembled WGS sequence"/>
</dbReference>
<dbReference type="InterPro" id="IPR041685">
    <property type="entry name" value="AAA_GajA/Old/RecF-like"/>
</dbReference>
<evidence type="ECO:0000259" key="2">
    <source>
        <dbReference type="Pfam" id="PF13175"/>
    </source>
</evidence>
<dbReference type="InterPro" id="IPR051396">
    <property type="entry name" value="Bact_Antivir_Def_Nuclease"/>
</dbReference>
<evidence type="ECO:0000313" key="4">
    <source>
        <dbReference type="Proteomes" id="UP000885148"/>
    </source>
</evidence>
<organism evidence="3 4">
    <name type="scientific">Citrobacter freundii</name>
    <dbReference type="NCBI Taxonomy" id="546"/>
    <lineage>
        <taxon>Bacteria</taxon>
        <taxon>Pseudomonadati</taxon>
        <taxon>Pseudomonadota</taxon>
        <taxon>Gammaproteobacteria</taxon>
        <taxon>Enterobacterales</taxon>
        <taxon>Enterobacteriaceae</taxon>
        <taxon>Citrobacter</taxon>
        <taxon>Citrobacter freundii complex</taxon>
    </lineage>
</organism>
<evidence type="ECO:0000259" key="1">
    <source>
        <dbReference type="Pfam" id="PF12476"/>
    </source>
</evidence>
<dbReference type="PANTHER" id="PTHR43581">
    <property type="entry name" value="ATP/GTP PHOSPHATASE"/>
    <property type="match status" value="1"/>
</dbReference>
<dbReference type="InterPro" id="IPR022532">
    <property type="entry name" value="DUF3696"/>
</dbReference>
<feature type="domain" description="Endonuclease GajA/Old nuclease/RecF-like AAA" evidence="2">
    <location>
        <begin position="1"/>
        <end position="464"/>
    </location>
</feature>
<gene>
    <name evidence="3" type="ORF">KV121_001896</name>
</gene>
<reference evidence="3" key="1">
    <citation type="journal article" date="2018" name="Genome Biol.">
        <title>SKESA: strategic k-mer extension for scrupulous assemblies.</title>
        <authorList>
            <person name="Souvorov A."/>
            <person name="Agarwala R."/>
            <person name="Lipman D.J."/>
        </authorList>
    </citation>
    <scope>NUCLEOTIDE SEQUENCE</scope>
    <source>
        <strain evidence="3">91871</strain>
    </source>
</reference>
<dbReference type="InterPro" id="IPR027417">
    <property type="entry name" value="P-loop_NTPase"/>
</dbReference>
<dbReference type="SUPFAM" id="SSF52540">
    <property type="entry name" value="P-loop containing nucleoside triphosphate hydrolases"/>
    <property type="match status" value="1"/>
</dbReference>
<dbReference type="Pfam" id="PF13175">
    <property type="entry name" value="AAA_15"/>
    <property type="match status" value="1"/>
</dbReference>
<accession>A0A9P3Z402</accession>
<sequence length="519" mass="59145">MINGIGLQNFRSFVDKTFIDLKPITVFVGKNSSGKSSLLRTFPLLRQSVEENTTGPILWYGRFVDFGDFTDVLSRNSENKEITFCFSLSVPSELLQRYSYYRIPDSAKQNTNIETELTVYSKDKKTKTKNIKLILDDGVVIISLDDNGNVKLQIESKGKVLERDGVVARNLGQFIPSLHLKGKEDTVVTSSTFFSIRHPRGDRALEVSFVDSASKSIRNYFHIKSDISQVPEAFKKIGFVSRAHTRSLLKFLFREQKVFTKNLNEHGDDIMDGLYPYVIGWNINNIIDIINTSLSDSFRNVKYIAPLRATSERFYRFQDLQVNEIDHTGSNLAMLLNSLRPTDKAKFEEWTKSNFDFIIKVEQSGSHFAILINTGDNAENYNISDMGFGYSQVLPIVTAIWLETERRAGSPRRPITFIIEQPELHLHPSYQHNLAKIFAKVVTKAKENNVDLKIIFETHSQTMIEALGECIEGDVGLSENDVSILVFEKNSKQQTIVTKTYFNEDGYLQNWPVGFFSGR</sequence>
<dbReference type="PANTHER" id="PTHR43581:SF2">
    <property type="entry name" value="EXCINUCLEASE ATPASE SUBUNIT"/>
    <property type="match status" value="1"/>
</dbReference>
<comment type="caution">
    <text evidence="3">The sequence shown here is derived from an EMBL/GenBank/DDBJ whole genome shotgun (WGS) entry which is preliminary data.</text>
</comment>
<evidence type="ECO:0000313" key="3">
    <source>
        <dbReference type="EMBL" id="HBH7041848.1"/>
    </source>
</evidence>
<dbReference type="Pfam" id="PF12476">
    <property type="entry name" value="DUF3696"/>
    <property type="match status" value="1"/>
</dbReference>
<proteinExistence type="predicted"/>
<feature type="domain" description="DUF3696" evidence="1">
    <location>
        <begin position="477"/>
        <end position="516"/>
    </location>
</feature>
<dbReference type="Gene3D" id="3.40.50.300">
    <property type="entry name" value="P-loop containing nucleotide triphosphate hydrolases"/>
    <property type="match status" value="1"/>
</dbReference>